<comment type="caution">
    <text evidence="7">The sequence shown here is derived from an EMBL/GenBank/DDBJ whole genome shotgun (WGS) entry which is preliminary data.</text>
</comment>
<comment type="subcellular location">
    <subcellularLocation>
        <location evidence="1">Membrane</location>
        <topology evidence="1">Multi-pass membrane protein</topology>
    </subcellularLocation>
</comment>
<dbReference type="EMBL" id="JACJVQ010000025">
    <property type="protein sequence ID" value="MBB6637838.1"/>
    <property type="molecule type" value="Genomic_DNA"/>
</dbReference>
<feature type="transmembrane region" description="Helical" evidence="5">
    <location>
        <begin position="170"/>
        <end position="191"/>
    </location>
</feature>
<dbReference type="AlphaFoldDB" id="A0A841T6A6"/>
<feature type="transmembrane region" description="Helical" evidence="5">
    <location>
        <begin position="70"/>
        <end position="90"/>
    </location>
</feature>
<accession>A0A841T6A6</accession>
<feature type="transmembrane region" description="Helical" evidence="5">
    <location>
        <begin position="251"/>
        <end position="269"/>
    </location>
</feature>
<evidence type="ECO:0000256" key="1">
    <source>
        <dbReference type="ARBA" id="ARBA00004141"/>
    </source>
</evidence>
<evidence type="ECO:0000256" key="2">
    <source>
        <dbReference type="ARBA" id="ARBA00022692"/>
    </source>
</evidence>
<reference evidence="7 8" key="1">
    <citation type="submission" date="2020-08" db="EMBL/GenBank/DDBJ databases">
        <title>Cohnella phylogeny.</title>
        <authorList>
            <person name="Dunlap C."/>
        </authorList>
    </citation>
    <scope>NUCLEOTIDE SEQUENCE [LARGE SCALE GENOMIC DNA]</scope>
    <source>
        <strain evidence="7 8">DSM 25241</strain>
    </source>
</reference>
<dbReference type="Pfam" id="PF04932">
    <property type="entry name" value="Wzy_C"/>
    <property type="match status" value="1"/>
</dbReference>
<dbReference type="GO" id="GO:0016020">
    <property type="term" value="C:membrane"/>
    <property type="evidence" value="ECO:0007669"/>
    <property type="project" value="UniProtKB-SubCell"/>
</dbReference>
<feature type="transmembrane region" description="Helical" evidence="5">
    <location>
        <begin position="42"/>
        <end position="63"/>
    </location>
</feature>
<keyword evidence="4 5" id="KW-0472">Membrane</keyword>
<feature type="transmembrane region" description="Helical" evidence="5">
    <location>
        <begin position="281"/>
        <end position="298"/>
    </location>
</feature>
<feature type="transmembrane region" description="Helical" evidence="5">
    <location>
        <begin position="227"/>
        <end position="244"/>
    </location>
</feature>
<name>A0A841T6A6_9BACL</name>
<feature type="transmembrane region" description="Helical" evidence="5">
    <location>
        <begin position="203"/>
        <end position="221"/>
    </location>
</feature>
<keyword evidence="2 5" id="KW-0812">Transmembrane</keyword>
<feature type="transmembrane region" description="Helical" evidence="5">
    <location>
        <begin position="415"/>
        <end position="435"/>
    </location>
</feature>
<keyword evidence="8" id="KW-1185">Reference proteome</keyword>
<evidence type="ECO:0000313" key="8">
    <source>
        <dbReference type="Proteomes" id="UP000535838"/>
    </source>
</evidence>
<keyword evidence="7" id="KW-0436">Ligase</keyword>
<feature type="domain" description="O-antigen ligase-related" evidence="6">
    <location>
        <begin position="211"/>
        <end position="428"/>
    </location>
</feature>
<dbReference type="RefSeq" id="WP_185123050.1">
    <property type="nucleotide sequence ID" value="NZ_JACJVQ010000025.1"/>
</dbReference>
<feature type="transmembrane region" description="Helical" evidence="5">
    <location>
        <begin position="324"/>
        <end position="347"/>
    </location>
</feature>
<evidence type="ECO:0000313" key="7">
    <source>
        <dbReference type="EMBL" id="MBB6637838.1"/>
    </source>
</evidence>
<dbReference type="InterPro" id="IPR051533">
    <property type="entry name" value="WaaL-like"/>
</dbReference>
<protein>
    <submittedName>
        <fullName evidence="7">O-antigen ligase family protein</fullName>
    </submittedName>
</protein>
<keyword evidence="3 5" id="KW-1133">Transmembrane helix</keyword>
<organism evidence="7 8">
    <name type="scientific">Cohnella thailandensis</name>
    <dbReference type="NCBI Taxonomy" id="557557"/>
    <lineage>
        <taxon>Bacteria</taxon>
        <taxon>Bacillati</taxon>
        <taxon>Bacillota</taxon>
        <taxon>Bacilli</taxon>
        <taxon>Bacillales</taxon>
        <taxon>Paenibacillaceae</taxon>
        <taxon>Cohnella</taxon>
    </lineage>
</organism>
<evidence type="ECO:0000256" key="5">
    <source>
        <dbReference type="SAM" id="Phobius"/>
    </source>
</evidence>
<dbReference type="InterPro" id="IPR007016">
    <property type="entry name" value="O-antigen_ligase-rel_domated"/>
</dbReference>
<evidence type="ECO:0000256" key="4">
    <source>
        <dbReference type="ARBA" id="ARBA00023136"/>
    </source>
</evidence>
<gene>
    <name evidence="7" type="ORF">H7B67_27240</name>
</gene>
<feature type="transmembrane region" description="Helical" evidence="5">
    <location>
        <begin position="127"/>
        <end position="150"/>
    </location>
</feature>
<dbReference type="PANTHER" id="PTHR37422:SF13">
    <property type="entry name" value="LIPOPOLYSACCHARIDE BIOSYNTHESIS PROTEIN PA4999-RELATED"/>
    <property type="match status" value="1"/>
</dbReference>
<dbReference type="Proteomes" id="UP000535838">
    <property type="component" value="Unassembled WGS sequence"/>
</dbReference>
<dbReference type="GO" id="GO:0016874">
    <property type="term" value="F:ligase activity"/>
    <property type="evidence" value="ECO:0007669"/>
    <property type="project" value="UniProtKB-KW"/>
</dbReference>
<feature type="transmembrane region" description="Helical" evidence="5">
    <location>
        <begin position="102"/>
        <end position="120"/>
    </location>
</feature>
<evidence type="ECO:0000256" key="3">
    <source>
        <dbReference type="ARBA" id="ARBA00022989"/>
    </source>
</evidence>
<proteinExistence type="predicted"/>
<evidence type="ECO:0000259" key="6">
    <source>
        <dbReference type="Pfam" id="PF04932"/>
    </source>
</evidence>
<sequence>MASIKRINRNTAIAWGGAAAVAALLGYGAIREGLFFDEDFYGAEIVLIALGAISGLAGGIVGWRRGRAVIPGWALMPFAIAGVYGIHLLLDPVSVKGTMDSFLRWTAYGAWFVLLSLYLSNARNRKAGWAALQAAGTLLLLGSWFGWFGWIETEGLVFRSDQAELAATGARLAGLLQYPNTFGAIAAFMVAIEWQLLSSRSRWASGFASLLLVPALASLLLTESRGALLALLGAALLSLVLGGRRNLGHRLGTAGVSLAFASLAARWAFDTMRAGDPGNGAWLLAAAAIVGAALLLGLRREADRYGQSFDSSGRVRLVLPGKRFSLASPLWGAILLLIGCAAAYLLLARGEAGGARLDGHYETASARWLYYADALRMFHDRPWIGAGGESWRMLASQYKSVPYIGNEVHSGYLEILIDTGLLGFLLLVGMLFWLVFKMRSRASVAWAPAALLLAHSAIDFDWSYGYAWLLLLLWFALHLRESEEGGMDAAPRPRSAGRKRLAAAPLAAALLLGFAAAALPAAAKPSS</sequence>
<feature type="non-terminal residue" evidence="7">
    <location>
        <position position="527"/>
    </location>
</feature>
<feature type="transmembrane region" description="Helical" evidence="5">
    <location>
        <begin position="501"/>
        <end position="523"/>
    </location>
</feature>
<dbReference type="PANTHER" id="PTHR37422">
    <property type="entry name" value="TEICHURONIC ACID BIOSYNTHESIS PROTEIN TUAE"/>
    <property type="match status" value="1"/>
</dbReference>
<feature type="transmembrane region" description="Helical" evidence="5">
    <location>
        <begin position="12"/>
        <end position="30"/>
    </location>
</feature>